<sequence length="563" mass="63267">MSPTAKAPTTSIKFQLLGMAELIEMQELRVPVYQRSYRWRSDAEVAEYWSDLLNAFGQDEEYFLGTAVLTSEGDATRKTIIDGQQRIVTTSLLLAAIRDHLQSRNNDKYQVIERDYLVKETIKSEGKDPRLILNPEDNATFFAIASGKQAPAMPKGKISAVVKSHSFLSEKIGEVADSVGVEGEKRLLEWATFLRDRVRVGVIEVPSESDAYVIFETLNNRGADLTTADLLKNYIFGRAGANLDTVRDHWMQTLGTLELSAADSKFTAFLRHYWSSRYGVTRERDLYARIKKTVTTQARATQFAAELAGAAEKYAAITNPNHDFWTSLDHSGKADLQILTRFNLAPNRPLLLAAMDKFAPAELKKLLRVLVSWSVRGVVTETVNSGRTEERYCDAAVEIRRGQIKTVRTLRDKLGTVIPSDSQFEESFAITQVPKNASARYYLLTLERFKSGKSEPELVPNEDGDQINLEHVLPQNSTPSDWPEYKTAEDRYNWSYRLGNMVLLQKGKNGKIGNKSFFIKSPILAASDLKLTAEVAAYSAWTAAEIAERQKELAKMAVDAWPR</sequence>
<protein>
    <submittedName>
        <fullName evidence="3">DUF262 domain-containing protein</fullName>
    </submittedName>
</protein>
<dbReference type="EMBL" id="JBEZVE010000012">
    <property type="protein sequence ID" value="MEU3783411.1"/>
    <property type="molecule type" value="Genomic_DNA"/>
</dbReference>
<dbReference type="Proteomes" id="UP001550739">
    <property type="component" value="Unassembled WGS sequence"/>
</dbReference>
<evidence type="ECO:0000313" key="4">
    <source>
        <dbReference type="Proteomes" id="UP001550739"/>
    </source>
</evidence>
<keyword evidence="4" id="KW-1185">Reference proteome</keyword>
<dbReference type="PANTHER" id="PTHR35149">
    <property type="entry name" value="SLL5132 PROTEIN"/>
    <property type="match status" value="1"/>
</dbReference>
<name>A0ABV2ZLH8_9ACTN</name>
<feature type="domain" description="GmrSD restriction endonucleases C-terminal" evidence="2">
    <location>
        <begin position="419"/>
        <end position="556"/>
    </location>
</feature>
<evidence type="ECO:0000259" key="1">
    <source>
        <dbReference type="Pfam" id="PF03235"/>
    </source>
</evidence>
<evidence type="ECO:0000313" key="3">
    <source>
        <dbReference type="EMBL" id="MEU3783411.1"/>
    </source>
</evidence>
<proteinExistence type="predicted"/>
<evidence type="ECO:0000259" key="2">
    <source>
        <dbReference type="Pfam" id="PF07510"/>
    </source>
</evidence>
<comment type="caution">
    <text evidence="3">The sequence shown here is derived from an EMBL/GenBank/DDBJ whole genome shotgun (WGS) entry which is preliminary data.</text>
</comment>
<dbReference type="RefSeq" id="WP_361704586.1">
    <property type="nucleotide sequence ID" value="NZ_JBEZVE010000012.1"/>
</dbReference>
<organism evidence="3 4">
    <name type="scientific">Streptomyces sp. 900129855</name>
    <dbReference type="NCBI Taxonomy" id="3155129"/>
    <lineage>
        <taxon>Bacteria</taxon>
        <taxon>Bacillati</taxon>
        <taxon>Actinomycetota</taxon>
        <taxon>Actinomycetes</taxon>
        <taxon>Kitasatosporales</taxon>
        <taxon>Streptomycetaceae</taxon>
        <taxon>Streptomyces</taxon>
    </lineage>
</organism>
<feature type="domain" description="GmrSD restriction endonucleases N-terminal" evidence="1">
    <location>
        <begin position="21"/>
        <end position="236"/>
    </location>
</feature>
<accession>A0ABV2ZLH8</accession>
<dbReference type="PANTHER" id="PTHR35149:SF2">
    <property type="entry name" value="DUF262 DOMAIN-CONTAINING PROTEIN"/>
    <property type="match status" value="1"/>
</dbReference>
<dbReference type="Pfam" id="PF03235">
    <property type="entry name" value="GmrSD_N"/>
    <property type="match status" value="1"/>
</dbReference>
<reference evidence="3 4" key="1">
    <citation type="submission" date="2024-06" db="EMBL/GenBank/DDBJ databases">
        <title>The Natural Products Discovery Center: Release of the First 8490 Sequenced Strains for Exploring Actinobacteria Biosynthetic Diversity.</title>
        <authorList>
            <person name="Kalkreuter E."/>
            <person name="Kautsar S.A."/>
            <person name="Yang D."/>
            <person name="Bader C.D."/>
            <person name="Teijaro C.N."/>
            <person name="Fluegel L."/>
            <person name="Davis C.M."/>
            <person name="Simpson J.R."/>
            <person name="Lauterbach L."/>
            <person name="Steele A.D."/>
            <person name="Gui C."/>
            <person name="Meng S."/>
            <person name="Li G."/>
            <person name="Viehrig K."/>
            <person name="Ye F."/>
            <person name="Su P."/>
            <person name="Kiefer A.F."/>
            <person name="Nichols A."/>
            <person name="Cepeda A.J."/>
            <person name="Yan W."/>
            <person name="Fan B."/>
            <person name="Jiang Y."/>
            <person name="Adhikari A."/>
            <person name="Zheng C.-J."/>
            <person name="Schuster L."/>
            <person name="Cowan T.M."/>
            <person name="Smanski M.J."/>
            <person name="Chevrette M.G."/>
            <person name="De Carvalho L.P.S."/>
            <person name="Shen B."/>
        </authorList>
    </citation>
    <scope>NUCLEOTIDE SEQUENCE [LARGE SCALE GENOMIC DNA]</scope>
    <source>
        <strain evidence="3 4">NPDC033843</strain>
    </source>
</reference>
<dbReference type="InterPro" id="IPR004919">
    <property type="entry name" value="GmrSD_N"/>
</dbReference>
<dbReference type="Pfam" id="PF07510">
    <property type="entry name" value="GmrSD_C"/>
    <property type="match status" value="1"/>
</dbReference>
<dbReference type="InterPro" id="IPR011089">
    <property type="entry name" value="GmrSD_C"/>
</dbReference>
<gene>
    <name evidence="3" type="ORF">AB0E89_23165</name>
</gene>